<dbReference type="Proteomes" id="UP000694864">
    <property type="component" value="Chromosome 19"/>
</dbReference>
<accession>A0ABM1RBG4</accession>
<dbReference type="GeneID" id="104767429"/>
<sequence length="367" mass="43264">MTRMCDLPGDLVEEIFSRVPLKSLSVARYTCKAWNDLSRNQIIEKTRKQHLGFMVMDSRIYSMKFDIQGLRSNDGKEDSVIGPCIKRANILNQVEVFNVFHWDGLLFCVIKDNRWRVVWNPYLEQTRWIQPIHKYHKFHRSDMFAFGYNDNDNNNNHLDLFFELYDFNSDSWRTLDVNPDCDIKRGVSLKGNTYFFAQEPKKFKKPSRPSYVEVFLLCFDFTAERFVPGRLPLPFHSCMCGLEDVTLSCVREEHLAVLKQRSNSGMEIWMTTKIEPNVITWNHFLRVERDTLPERGHFWSFFIDVEKKVAMVFNSIGSQWLERYAAYIVGEEEYLISVKFGELPPDSFWCNFDESTNGAKGKKEIIK</sequence>
<dbReference type="SUPFAM" id="SSF81383">
    <property type="entry name" value="F-box domain"/>
    <property type="match status" value="1"/>
</dbReference>
<dbReference type="PANTHER" id="PTHR31672">
    <property type="entry name" value="BNACNNG10540D PROTEIN"/>
    <property type="match status" value="1"/>
</dbReference>
<reference evidence="3" key="2">
    <citation type="submission" date="2025-08" db="UniProtKB">
        <authorList>
            <consortium name="RefSeq"/>
        </authorList>
    </citation>
    <scope>IDENTIFICATION</scope>
    <source>
        <tissue evidence="3">Leaf</tissue>
    </source>
</reference>
<dbReference type="Pfam" id="PF00646">
    <property type="entry name" value="F-box"/>
    <property type="match status" value="1"/>
</dbReference>
<gene>
    <name evidence="3" type="primary">LOC104767429</name>
</gene>
<name>A0ABM1RBG4_CAMSA</name>
<dbReference type="RefSeq" id="XP_019096352.1">
    <property type="nucleotide sequence ID" value="XM_019240807.1"/>
</dbReference>
<dbReference type="InterPro" id="IPR017451">
    <property type="entry name" value="F-box-assoc_interact_dom"/>
</dbReference>
<dbReference type="PROSITE" id="PS50181">
    <property type="entry name" value="FBOX"/>
    <property type="match status" value="1"/>
</dbReference>
<feature type="domain" description="F-box" evidence="1">
    <location>
        <begin position="1"/>
        <end position="50"/>
    </location>
</feature>
<dbReference type="Gene3D" id="1.20.1280.50">
    <property type="match status" value="1"/>
</dbReference>
<keyword evidence="2" id="KW-1185">Reference proteome</keyword>
<dbReference type="NCBIfam" id="TIGR01640">
    <property type="entry name" value="F_box_assoc_1"/>
    <property type="match status" value="1"/>
</dbReference>
<evidence type="ECO:0000313" key="2">
    <source>
        <dbReference type="Proteomes" id="UP000694864"/>
    </source>
</evidence>
<dbReference type="PANTHER" id="PTHR31672:SF13">
    <property type="entry name" value="F-BOX PROTEIN CPR30-LIKE"/>
    <property type="match status" value="1"/>
</dbReference>
<evidence type="ECO:0000313" key="3">
    <source>
        <dbReference type="RefSeq" id="XP_019096352.1"/>
    </source>
</evidence>
<dbReference type="InterPro" id="IPR036047">
    <property type="entry name" value="F-box-like_dom_sf"/>
</dbReference>
<evidence type="ECO:0000259" key="1">
    <source>
        <dbReference type="PROSITE" id="PS50181"/>
    </source>
</evidence>
<organism evidence="2 3">
    <name type="scientific">Camelina sativa</name>
    <name type="common">False flax</name>
    <name type="synonym">Myagrum sativum</name>
    <dbReference type="NCBI Taxonomy" id="90675"/>
    <lineage>
        <taxon>Eukaryota</taxon>
        <taxon>Viridiplantae</taxon>
        <taxon>Streptophyta</taxon>
        <taxon>Embryophyta</taxon>
        <taxon>Tracheophyta</taxon>
        <taxon>Spermatophyta</taxon>
        <taxon>Magnoliopsida</taxon>
        <taxon>eudicotyledons</taxon>
        <taxon>Gunneridae</taxon>
        <taxon>Pentapetalae</taxon>
        <taxon>rosids</taxon>
        <taxon>malvids</taxon>
        <taxon>Brassicales</taxon>
        <taxon>Brassicaceae</taxon>
        <taxon>Camelineae</taxon>
        <taxon>Camelina</taxon>
    </lineage>
</organism>
<dbReference type="InterPro" id="IPR006527">
    <property type="entry name" value="F-box-assoc_dom_typ1"/>
</dbReference>
<dbReference type="Pfam" id="PF07734">
    <property type="entry name" value="FBA_1"/>
    <property type="match status" value="1"/>
</dbReference>
<reference evidence="2" key="1">
    <citation type="journal article" date="2014" name="Nat. Commun.">
        <title>The emerging biofuel crop Camelina sativa retains a highly undifferentiated hexaploid genome structure.</title>
        <authorList>
            <person name="Kagale S."/>
            <person name="Koh C."/>
            <person name="Nixon J."/>
            <person name="Bollina V."/>
            <person name="Clarke W.E."/>
            <person name="Tuteja R."/>
            <person name="Spillane C."/>
            <person name="Robinson S.J."/>
            <person name="Links M.G."/>
            <person name="Clarke C."/>
            <person name="Higgins E.E."/>
            <person name="Huebert T."/>
            <person name="Sharpe A.G."/>
            <person name="Parkin I.A."/>
        </authorList>
    </citation>
    <scope>NUCLEOTIDE SEQUENCE [LARGE SCALE GENOMIC DNA]</scope>
    <source>
        <strain evidence="2">cv. DH55</strain>
    </source>
</reference>
<dbReference type="InterPro" id="IPR001810">
    <property type="entry name" value="F-box_dom"/>
</dbReference>
<protein>
    <submittedName>
        <fullName evidence="3">F-box protein At1g66490-like</fullName>
    </submittedName>
</protein>
<dbReference type="SMART" id="SM00256">
    <property type="entry name" value="FBOX"/>
    <property type="match status" value="1"/>
</dbReference>
<dbReference type="InterPro" id="IPR050796">
    <property type="entry name" value="SCF_F-box_component"/>
</dbReference>
<proteinExistence type="predicted"/>